<dbReference type="Proteomes" id="UP000585474">
    <property type="component" value="Unassembled WGS sequence"/>
</dbReference>
<dbReference type="OrthoDB" id="998583at2759"/>
<feature type="signal peptide" evidence="1">
    <location>
        <begin position="1"/>
        <end position="26"/>
    </location>
</feature>
<evidence type="ECO:0000313" key="3">
    <source>
        <dbReference type="Proteomes" id="UP000585474"/>
    </source>
</evidence>
<name>A0A7J0GHB3_9ERIC</name>
<proteinExistence type="predicted"/>
<feature type="chain" id="PRO_5029813504" evidence="1">
    <location>
        <begin position="27"/>
        <end position="90"/>
    </location>
</feature>
<organism evidence="2 3">
    <name type="scientific">Actinidia rufa</name>
    <dbReference type="NCBI Taxonomy" id="165716"/>
    <lineage>
        <taxon>Eukaryota</taxon>
        <taxon>Viridiplantae</taxon>
        <taxon>Streptophyta</taxon>
        <taxon>Embryophyta</taxon>
        <taxon>Tracheophyta</taxon>
        <taxon>Spermatophyta</taxon>
        <taxon>Magnoliopsida</taxon>
        <taxon>eudicotyledons</taxon>
        <taxon>Gunneridae</taxon>
        <taxon>Pentapetalae</taxon>
        <taxon>asterids</taxon>
        <taxon>Ericales</taxon>
        <taxon>Actinidiaceae</taxon>
        <taxon>Actinidia</taxon>
    </lineage>
</organism>
<evidence type="ECO:0000313" key="2">
    <source>
        <dbReference type="EMBL" id="GFZ10196.1"/>
    </source>
</evidence>
<evidence type="ECO:0000256" key="1">
    <source>
        <dbReference type="SAM" id="SignalP"/>
    </source>
</evidence>
<gene>
    <name evidence="2" type="ORF">Acr_21g0007950</name>
</gene>
<comment type="caution">
    <text evidence="2">The sequence shown here is derived from an EMBL/GenBank/DDBJ whole genome shotgun (WGS) entry which is preliminary data.</text>
</comment>
<accession>A0A7J0GHB3</accession>
<reference evidence="2 3" key="1">
    <citation type="submission" date="2019-07" db="EMBL/GenBank/DDBJ databases">
        <title>De Novo Assembly of kiwifruit Actinidia rufa.</title>
        <authorList>
            <person name="Sugita-Konishi S."/>
            <person name="Sato K."/>
            <person name="Mori E."/>
            <person name="Abe Y."/>
            <person name="Kisaki G."/>
            <person name="Hamano K."/>
            <person name="Suezawa K."/>
            <person name="Otani M."/>
            <person name="Fukuda T."/>
            <person name="Manabe T."/>
            <person name="Gomi K."/>
            <person name="Tabuchi M."/>
            <person name="Akimitsu K."/>
            <person name="Kataoka I."/>
        </authorList>
    </citation>
    <scope>NUCLEOTIDE SEQUENCE [LARGE SCALE GENOMIC DNA]</scope>
    <source>
        <strain evidence="3">cv. Fuchu</strain>
    </source>
</reference>
<keyword evidence="3" id="KW-1185">Reference proteome</keyword>
<protein>
    <submittedName>
        <fullName evidence="2">Uncharacterized protein</fullName>
    </submittedName>
</protein>
<sequence>MRKESASRKSLYLVLAVMVVLTGTRIGDVDCRALREAPDAIIANQVDGAETTGMASFAVSSSNLTGRGSSVTTSLAFNLASGPGKKGPGH</sequence>
<keyword evidence="1" id="KW-0732">Signal</keyword>
<dbReference type="EMBL" id="BJWL01000021">
    <property type="protein sequence ID" value="GFZ10196.1"/>
    <property type="molecule type" value="Genomic_DNA"/>
</dbReference>
<dbReference type="AlphaFoldDB" id="A0A7J0GHB3"/>